<gene>
    <name evidence="1" type="ORF">DUNSADRAFT_17882</name>
</gene>
<evidence type="ECO:0000313" key="1">
    <source>
        <dbReference type="EMBL" id="KAF5828262.1"/>
    </source>
</evidence>
<keyword evidence="2" id="KW-1185">Reference proteome</keyword>
<evidence type="ECO:0008006" key="3">
    <source>
        <dbReference type="Google" id="ProtNLM"/>
    </source>
</evidence>
<evidence type="ECO:0000313" key="2">
    <source>
        <dbReference type="Proteomes" id="UP000815325"/>
    </source>
</evidence>
<comment type="caution">
    <text evidence="1">The sequence shown here is derived from an EMBL/GenBank/DDBJ whole genome shotgun (WGS) entry which is preliminary data.</text>
</comment>
<organism evidence="1 2">
    <name type="scientific">Dunaliella salina</name>
    <name type="common">Green alga</name>
    <name type="synonym">Protococcus salinus</name>
    <dbReference type="NCBI Taxonomy" id="3046"/>
    <lineage>
        <taxon>Eukaryota</taxon>
        <taxon>Viridiplantae</taxon>
        <taxon>Chlorophyta</taxon>
        <taxon>core chlorophytes</taxon>
        <taxon>Chlorophyceae</taxon>
        <taxon>CS clade</taxon>
        <taxon>Chlamydomonadales</taxon>
        <taxon>Dunaliellaceae</taxon>
        <taxon>Dunaliella</taxon>
    </lineage>
</organism>
<accession>A0ABQ7G0Y6</accession>
<name>A0ABQ7G0Y6_DUNSA</name>
<proteinExistence type="predicted"/>
<reference evidence="1" key="1">
    <citation type="submission" date="2017-08" db="EMBL/GenBank/DDBJ databases">
        <authorList>
            <person name="Polle J.E."/>
            <person name="Barry K."/>
            <person name="Cushman J."/>
            <person name="Schmutz J."/>
            <person name="Tran D."/>
            <person name="Hathwaick L.T."/>
            <person name="Yim W.C."/>
            <person name="Jenkins J."/>
            <person name="Mckie-Krisberg Z.M."/>
            <person name="Prochnik S."/>
            <person name="Lindquist E."/>
            <person name="Dockter R.B."/>
            <person name="Adam C."/>
            <person name="Molina H."/>
            <person name="Bunkerborg J."/>
            <person name="Jin E."/>
            <person name="Buchheim M."/>
            <person name="Magnuson J."/>
        </authorList>
    </citation>
    <scope>NUCLEOTIDE SEQUENCE</scope>
    <source>
        <strain evidence="1">CCAP 19/18</strain>
    </source>
</reference>
<protein>
    <recommendedName>
        <fullName evidence="3">Encoded protein</fullName>
    </recommendedName>
</protein>
<sequence>MLHRWSYIQRPVDGDVIYTDYYGRCGNKLNDYYGRAYNTGNLRQFNSNRIVGDNDYMKVQASLPGINTLRTRPGLSMDATIVTGPAERLESLSTVDQAHNLRGLHRLREFSRMQPGDDVQAREAWVS</sequence>
<dbReference type="Proteomes" id="UP000815325">
    <property type="component" value="Unassembled WGS sequence"/>
</dbReference>
<dbReference type="EMBL" id="MU070332">
    <property type="protein sequence ID" value="KAF5828262.1"/>
    <property type="molecule type" value="Genomic_DNA"/>
</dbReference>